<gene>
    <name evidence="1" type="ORF">AK88_01008</name>
</gene>
<accession>A0A0D9QRC0</accession>
<dbReference type="RefSeq" id="XP_012334069.1">
    <property type="nucleotide sequence ID" value="XM_012478646.1"/>
</dbReference>
<dbReference type="Proteomes" id="UP000054561">
    <property type="component" value="Unassembled WGS sequence"/>
</dbReference>
<dbReference type="GeneID" id="24266322"/>
<dbReference type="EMBL" id="KQ001652">
    <property type="protein sequence ID" value="KJP89342.1"/>
    <property type="molecule type" value="Genomic_DNA"/>
</dbReference>
<evidence type="ECO:0008006" key="3">
    <source>
        <dbReference type="Google" id="ProtNLM"/>
    </source>
</evidence>
<dbReference type="OMA" id="VIYVDCC"/>
<dbReference type="AlphaFoldDB" id="A0A0D9QRC0"/>
<dbReference type="OrthoDB" id="377318at2759"/>
<proteinExistence type="predicted"/>
<protein>
    <recommendedName>
        <fullName evidence="3">Inner membrane complex protein 1d</fullName>
    </recommendedName>
</protein>
<reference evidence="1 2" key="1">
    <citation type="submission" date="2014-03" db="EMBL/GenBank/DDBJ databases">
        <title>The Genome Sequence of Plasmodium fragile nilgiri.</title>
        <authorList>
            <consortium name="The Broad Institute Genomics Platform"/>
            <consortium name="The Broad Institute Genome Sequencing Center for Infectious Disease"/>
            <person name="Neafsey D."/>
            <person name="Duraisingh M."/>
            <person name="Young S.K."/>
            <person name="Zeng Q."/>
            <person name="Gargeya S."/>
            <person name="Abouelleil A."/>
            <person name="Alvarado L."/>
            <person name="Chapman S.B."/>
            <person name="Gainer-Dewar J."/>
            <person name="Goldberg J."/>
            <person name="Griggs A."/>
            <person name="Gujja S."/>
            <person name="Hansen M."/>
            <person name="Howarth C."/>
            <person name="Imamovic A."/>
            <person name="Larimer J."/>
            <person name="Pearson M."/>
            <person name="Poon T.W."/>
            <person name="Priest M."/>
            <person name="Roberts A."/>
            <person name="Saif S."/>
            <person name="Shea T."/>
            <person name="Sykes S."/>
            <person name="Wortman J."/>
            <person name="Nusbaum C."/>
            <person name="Birren B."/>
        </authorList>
    </citation>
    <scope>NUCLEOTIDE SEQUENCE [LARGE SCALE GENOMIC DNA]</scope>
    <source>
        <strain evidence="2">nilgiri</strain>
    </source>
</reference>
<evidence type="ECO:0000313" key="1">
    <source>
        <dbReference type="EMBL" id="KJP89342.1"/>
    </source>
</evidence>
<keyword evidence="2" id="KW-1185">Reference proteome</keyword>
<evidence type="ECO:0000313" key="2">
    <source>
        <dbReference type="Proteomes" id="UP000054561"/>
    </source>
</evidence>
<sequence>MELLLNDGYTQEEKNCVEINQTDDFINQENDIHISVVKPITKRTIHSECEQINAFYKPVELVEEVNTYVKKGEEYLVKLYENLKQEEKRENEQAMQRWTNSTPTMVPRLGQMYNTKYAHEKGVAVATEHPTTNLFKGENECARPKFETVFVPKLKKNIEIVNCLKENVNVDYTYLVPKPVVIPVQVPMLKFRDNFKIVPIRKKIIPVIKYTDEVIYVDCCVEKPYIVYENIIAPVPCDVPIEERKYIDHAPPLCKSE</sequence>
<dbReference type="VEuPathDB" id="PlasmoDB:AK88_01008"/>
<name>A0A0D9QRC0_PLAFR</name>
<organism evidence="1 2">
    <name type="scientific">Plasmodium fragile</name>
    <dbReference type="NCBI Taxonomy" id="5857"/>
    <lineage>
        <taxon>Eukaryota</taxon>
        <taxon>Sar</taxon>
        <taxon>Alveolata</taxon>
        <taxon>Apicomplexa</taxon>
        <taxon>Aconoidasida</taxon>
        <taxon>Haemosporida</taxon>
        <taxon>Plasmodiidae</taxon>
        <taxon>Plasmodium</taxon>
        <taxon>Plasmodium (Plasmodium)</taxon>
    </lineage>
</organism>